<accession>A0ABM8ZQY9</accession>
<keyword evidence="2" id="KW-1185">Reference proteome</keyword>
<organism evidence="1 2">
    <name type="scientific">Vibrio stylophorae</name>
    <dbReference type="NCBI Taxonomy" id="659351"/>
    <lineage>
        <taxon>Bacteria</taxon>
        <taxon>Pseudomonadati</taxon>
        <taxon>Pseudomonadota</taxon>
        <taxon>Gammaproteobacteria</taxon>
        <taxon>Vibrionales</taxon>
        <taxon>Vibrionaceae</taxon>
        <taxon>Vibrio</taxon>
    </lineage>
</organism>
<dbReference type="EMBL" id="CAKLDI010000001">
    <property type="protein sequence ID" value="CAH0532723.1"/>
    <property type="molecule type" value="Genomic_DNA"/>
</dbReference>
<reference evidence="1" key="1">
    <citation type="submission" date="2021-11" db="EMBL/GenBank/DDBJ databases">
        <authorList>
            <person name="Rodrigo-Torres L."/>
            <person name="Arahal R. D."/>
            <person name="Lucena T."/>
        </authorList>
    </citation>
    <scope>NUCLEOTIDE SEQUENCE</scope>
    <source>
        <strain evidence="1">CECT 7929</strain>
    </source>
</reference>
<proteinExistence type="predicted"/>
<dbReference type="RefSeq" id="WP_237464715.1">
    <property type="nucleotide sequence ID" value="NZ_CAKLDI010000001.1"/>
</dbReference>
<dbReference type="Proteomes" id="UP000838672">
    <property type="component" value="Unassembled WGS sequence"/>
</dbReference>
<sequence length="425" mass="47084">MNRQSGMATLLVSSMLLVVALLLTMAFSTSSMHQMKRAQNEITRAQQKWFAEGGLECALSVSYQDETTFNYDNIAYDDCTKNSVIDNSILSVSAKRITSTKHELRSSIVDGVKLHRQYQKSSIAGLSAIEAASDLHIYGTIEISPATLEDTRTVDDTYSCSSIKFKTKLYSSNINTIMPTNPFEGFSATWPSTCKPDYKTVTGPTYLVAPPVGGIFTPPTSVKKDISFEPGLNPFYRRFERDRSDWKAVSQDKREFDIILNNPGANCDAQIANALPSKPRIWINGDCDLGSATHSQTKLQDTSTPKLIVIANGIFHTSAAFSMYGTLYHFFENPVPADPARTAQWYSIPGTQLTWSVFPELTGADHHRVVYYTSGSFFPTGGYVMDAPEGVALIKASTKLMFDFAALAPPSYRTSWVKGSWRDYD</sequence>
<gene>
    <name evidence="1" type="ORF">VST7929_00568</name>
</gene>
<name>A0ABM8ZQY9_9VIBR</name>
<comment type="caution">
    <text evidence="1">The sequence shown here is derived from an EMBL/GenBank/DDBJ whole genome shotgun (WGS) entry which is preliminary data.</text>
</comment>
<evidence type="ECO:0000313" key="1">
    <source>
        <dbReference type="EMBL" id="CAH0532723.1"/>
    </source>
</evidence>
<protein>
    <recommendedName>
        <fullName evidence="3">Type 4 fimbrial biogenesis protein PilX N-terminal domain-containing protein</fullName>
    </recommendedName>
</protein>
<evidence type="ECO:0000313" key="2">
    <source>
        <dbReference type="Proteomes" id="UP000838672"/>
    </source>
</evidence>
<evidence type="ECO:0008006" key="3">
    <source>
        <dbReference type="Google" id="ProtNLM"/>
    </source>
</evidence>